<name>A0ACB0J4N0_TRIPR</name>
<gene>
    <name evidence="1" type="ORF">MILVUS5_LOCUS9236</name>
</gene>
<sequence length="164" mass="18512">MYVPCVVYPLKKILQSQKHTRNKLHLPPPLSTNQLPFENSCQLRPPQSHRRSQLVMAALRDISATLLSRSKPHTSLFQCLFLRRKTSKIFVKGLAFSTTEEKLAEAFSQYGNVLKADVVLNKAKNRSKGFGYVTFAEEEGAQKAQIGMNGKILHGRVLYVDIDP</sequence>
<reference evidence="1" key="1">
    <citation type="submission" date="2023-10" db="EMBL/GenBank/DDBJ databases">
        <authorList>
            <person name="Rodriguez Cubillos JULIANA M."/>
            <person name="De Vega J."/>
        </authorList>
    </citation>
    <scope>NUCLEOTIDE SEQUENCE</scope>
</reference>
<keyword evidence="2" id="KW-1185">Reference proteome</keyword>
<evidence type="ECO:0000313" key="1">
    <source>
        <dbReference type="EMBL" id="CAJ2639161.1"/>
    </source>
</evidence>
<accession>A0ACB0J4N0</accession>
<dbReference type="EMBL" id="CASHSV030000024">
    <property type="protein sequence ID" value="CAJ2639161.1"/>
    <property type="molecule type" value="Genomic_DNA"/>
</dbReference>
<protein>
    <submittedName>
        <fullName evidence="1">Uncharacterized protein</fullName>
    </submittedName>
</protein>
<dbReference type="Proteomes" id="UP001177021">
    <property type="component" value="Unassembled WGS sequence"/>
</dbReference>
<comment type="caution">
    <text evidence="1">The sequence shown here is derived from an EMBL/GenBank/DDBJ whole genome shotgun (WGS) entry which is preliminary data.</text>
</comment>
<organism evidence="1 2">
    <name type="scientific">Trifolium pratense</name>
    <name type="common">Red clover</name>
    <dbReference type="NCBI Taxonomy" id="57577"/>
    <lineage>
        <taxon>Eukaryota</taxon>
        <taxon>Viridiplantae</taxon>
        <taxon>Streptophyta</taxon>
        <taxon>Embryophyta</taxon>
        <taxon>Tracheophyta</taxon>
        <taxon>Spermatophyta</taxon>
        <taxon>Magnoliopsida</taxon>
        <taxon>eudicotyledons</taxon>
        <taxon>Gunneridae</taxon>
        <taxon>Pentapetalae</taxon>
        <taxon>rosids</taxon>
        <taxon>fabids</taxon>
        <taxon>Fabales</taxon>
        <taxon>Fabaceae</taxon>
        <taxon>Papilionoideae</taxon>
        <taxon>50 kb inversion clade</taxon>
        <taxon>NPAAA clade</taxon>
        <taxon>Hologalegina</taxon>
        <taxon>IRL clade</taxon>
        <taxon>Trifolieae</taxon>
        <taxon>Trifolium</taxon>
    </lineage>
</organism>
<evidence type="ECO:0000313" key="2">
    <source>
        <dbReference type="Proteomes" id="UP001177021"/>
    </source>
</evidence>
<proteinExistence type="predicted"/>